<feature type="compositionally biased region" description="Low complexity" evidence="2">
    <location>
        <begin position="224"/>
        <end position="238"/>
    </location>
</feature>
<dbReference type="InterPro" id="IPR000595">
    <property type="entry name" value="cNMP-bd_dom"/>
</dbReference>
<dbReference type="SMART" id="SM00100">
    <property type="entry name" value="cNMP"/>
    <property type="match status" value="2"/>
</dbReference>
<evidence type="ECO:0000256" key="1">
    <source>
        <dbReference type="SAM" id="Coils"/>
    </source>
</evidence>
<dbReference type="AlphaFoldDB" id="Q24D40"/>
<feature type="coiled-coil region" evidence="1">
    <location>
        <begin position="1041"/>
        <end position="1075"/>
    </location>
</feature>
<dbReference type="KEGG" id="tet:TTHERM_01113120"/>
<dbReference type="OrthoDB" id="21144at2759"/>
<proteinExistence type="predicted"/>
<feature type="domain" description="Cyclic nucleotide-binding" evidence="3">
    <location>
        <begin position="476"/>
        <end position="526"/>
    </location>
</feature>
<name>Q24D40_TETTS</name>
<dbReference type="InterPro" id="IPR018488">
    <property type="entry name" value="cNMP-bd_CS"/>
</dbReference>
<dbReference type="InterPro" id="IPR014710">
    <property type="entry name" value="RmlC-like_jellyroll"/>
</dbReference>
<feature type="region of interest" description="Disordered" evidence="2">
    <location>
        <begin position="355"/>
        <end position="395"/>
    </location>
</feature>
<dbReference type="Proteomes" id="UP000009168">
    <property type="component" value="Unassembled WGS sequence"/>
</dbReference>
<dbReference type="Gene3D" id="2.60.120.10">
    <property type="entry name" value="Jelly Rolls"/>
    <property type="match status" value="3"/>
</dbReference>
<keyword evidence="5" id="KW-1185">Reference proteome</keyword>
<evidence type="ECO:0000256" key="2">
    <source>
        <dbReference type="SAM" id="MobiDB-lite"/>
    </source>
</evidence>
<dbReference type="HOGENOM" id="CLU_260064_0_0_1"/>
<organism evidence="4 5">
    <name type="scientific">Tetrahymena thermophila (strain SB210)</name>
    <dbReference type="NCBI Taxonomy" id="312017"/>
    <lineage>
        <taxon>Eukaryota</taxon>
        <taxon>Sar</taxon>
        <taxon>Alveolata</taxon>
        <taxon>Ciliophora</taxon>
        <taxon>Intramacronucleata</taxon>
        <taxon>Oligohymenophorea</taxon>
        <taxon>Hymenostomatida</taxon>
        <taxon>Tetrahymenina</taxon>
        <taxon>Tetrahymenidae</taxon>
        <taxon>Tetrahymena</taxon>
    </lineage>
</organism>
<dbReference type="Pfam" id="PF00027">
    <property type="entry name" value="cNMP_binding"/>
    <property type="match status" value="1"/>
</dbReference>
<dbReference type="PROSITE" id="PS50042">
    <property type="entry name" value="CNMP_BINDING_3"/>
    <property type="match status" value="3"/>
</dbReference>
<gene>
    <name evidence="4" type="ORF">TTHERM_01113120</name>
</gene>
<sequence>MSTPSHFRKSLSILSAEQDQDTSFDKEVSSDGQIKIKSQKTARHSSFRIIDQLNQKASQTQYQQEKNFSSYKKNAASEVNQQIQLESEVNIEPQIAIQETLNEEKSFQRFMQIVNKDPSNRSIVESKQLYKNLKRVRFFEDLEKNHGIQTVYQCCQYLRFKEIQTGQILFQQGDIGEEFYIIIQGSVSVLVSSYEQAMDEADVPQADLRKKVLNQSKVNQKLDQSSQNNKFQKNSNLKEVSPNHYLEKKKSGILKNQQDPQGFSQLNQLQQDSVIKDSQSDQNQSLQKQKSQSPQHIRERQTSVPQSKLAQFQKISSKIISANRSQKINQLNIQSSPLILSQPLPQNKQIQDLRHNNTSKQILSKDTKTSGLSKSVQQNKDNQQQNEFNNDGVKFSSSNSNETVFIQREIKVLKKGDSFGELSLLKGKNTPRAATIKAKELTYLVFIVKQDFLNVLKDKETQKIQHNINFFSKIALFSGLEDNFMKQIYYNSYIKEYQRGQIVFKQGQESDAFYIVKEGEFSLFKNQCIHQKELTNKDNEQQFPFSFCKQQVKQNKLMKIAIVSAGFVFGFEEILLRVSRKYSIQCESSLGILIVMNSNEFYRKVYSYSKVVSERFKKQIQINENFNEFQEVKQNQICQQFKSYIMAEPTNKKILSLKKQLNDLLISSQPQVSVFKKSDQNKADNFYTTKLNQIFENRKNLEGTYKNIQESQQDIKDHVNYRSISCFTDVLNSPKCQNQIFYSKNQSTHYNFNQFQPFQYNLNEKNQKFPPLEKSISQKSFHVSIQQNNERYESSPKENSTALSMSGYGFNNSFNHQKQQDNFILQFNDQPTDQDQIIEQSQFYEKSYYKDQFPNQLNNMEKANNQNQNENQTIKKQEMDLNQMFFIQPNYKKNIKQLKSQKNYFSLNSSQITIDQVQTGQNSMTTLFNQHPLLQLKQKQQSFQSNSQDINLNETQFIQNIYQRCKIDTTKNRKSQSLNNTTQKIQTQPIKENQNFYQSHIKLFINDFNNQKRRNQFLSISKEEKPIQKNNIDLLNLDRNLTQEDKNYELFERKKQELESLLRQKEENKKIITEETYQDKQNKLIFGHYHQLKRKHQQFQFFESLQQKVNQKSKLNKSEILNVFFSNMQKNQEVYNKSKKKNEKWRFSKYYDFILNPSKYAEKIAKKLSNNTNS</sequence>
<keyword evidence="1" id="KW-0175">Coiled coil</keyword>
<dbReference type="InterPro" id="IPR018490">
    <property type="entry name" value="cNMP-bd_dom_sf"/>
</dbReference>
<feature type="region of interest" description="Disordered" evidence="2">
    <location>
        <begin position="1"/>
        <end position="39"/>
    </location>
</feature>
<accession>Q24D40</accession>
<dbReference type="InParanoid" id="Q24D40"/>
<protein>
    <submittedName>
        <fullName evidence="4">Cyclic nucleotide-binding domain protein</fullName>
    </submittedName>
</protein>
<dbReference type="RefSeq" id="XP_001025946.2">
    <property type="nucleotide sequence ID" value="XM_001025946.2"/>
</dbReference>
<dbReference type="CDD" id="cd00038">
    <property type="entry name" value="CAP_ED"/>
    <property type="match status" value="3"/>
</dbReference>
<feature type="region of interest" description="Disordered" evidence="2">
    <location>
        <begin position="275"/>
        <end position="309"/>
    </location>
</feature>
<dbReference type="SUPFAM" id="SSF51206">
    <property type="entry name" value="cAMP-binding domain-like"/>
    <property type="match status" value="2"/>
</dbReference>
<evidence type="ECO:0000313" key="4">
    <source>
        <dbReference type="EMBL" id="EAS05701.2"/>
    </source>
</evidence>
<dbReference type="GeneID" id="7827778"/>
<dbReference type="PROSITE" id="PS00889">
    <property type="entry name" value="CNMP_BINDING_2"/>
    <property type="match status" value="1"/>
</dbReference>
<evidence type="ECO:0000259" key="3">
    <source>
        <dbReference type="PROSITE" id="PS50042"/>
    </source>
</evidence>
<feature type="compositionally biased region" description="Low complexity" evidence="2">
    <location>
        <begin position="280"/>
        <end position="295"/>
    </location>
</feature>
<dbReference type="STRING" id="312017.Q24D40"/>
<dbReference type="PANTHER" id="PTHR23011">
    <property type="entry name" value="CYCLIC NUCLEOTIDE-BINDING DOMAIN CONTAINING PROTEIN"/>
    <property type="match status" value="1"/>
</dbReference>
<feature type="domain" description="Cyclic nucleotide-binding" evidence="3">
    <location>
        <begin position="410"/>
        <end position="473"/>
    </location>
</feature>
<dbReference type="PANTHER" id="PTHR23011:SF28">
    <property type="entry name" value="CYCLIC NUCLEOTIDE-BINDING DOMAIN CONTAINING PROTEIN"/>
    <property type="match status" value="1"/>
</dbReference>
<feature type="region of interest" description="Disordered" evidence="2">
    <location>
        <begin position="218"/>
        <end position="242"/>
    </location>
</feature>
<feature type="compositionally biased region" description="Polar residues" evidence="2">
    <location>
        <begin position="369"/>
        <end position="395"/>
    </location>
</feature>
<evidence type="ECO:0000313" key="5">
    <source>
        <dbReference type="Proteomes" id="UP000009168"/>
    </source>
</evidence>
<dbReference type="EMBL" id="GG662333">
    <property type="protein sequence ID" value="EAS05701.2"/>
    <property type="molecule type" value="Genomic_DNA"/>
</dbReference>
<reference evidence="5" key="1">
    <citation type="journal article" date="2006" name="PLoS Biol.">
        <title>Macronuclear genome sequence of the ciliate Tetrahymena thermophila, a model eukaryote.</title>
        <authorList>
            <person name="Eisen J.A."/>
            <person name="Coyne R.S."/>
            <person name="Wu M."/>
            <person name="Wu D."/>
            <person name="Thiagarajan M."/>
            <person name="Wortman J.R."/>
            <person name="Badger J.H."/>
            <person name="Ren Q."/>
            <person name="Amedeo P."/>
            <person name="Jones K.M."/>
            <person name="Tallon L.J."/>
            <person name="Delcher A.L."/>
            <person name="Salzberg S.L."/>
            <person name="Silva J.C."/>
            <person name="Haas B.J."/>
            <person name="Majoros W.H."/>
            <person name="Farzad M."/>
            <person name="Carlton J.M."/>
            <person name="Smith R.K. Jr."/>
            <person name="Garg J."/>
            <person name="Pearlman R.E."/>
            <person name="Karrer K.M."/>
            <person name="Sun L."/>
            <person name="Manning G."/>
            <person name="Elde N.C."/>
            <person name="Turkewitz A.P."/>
            <person name="Asai D.J."/>
            <person name="Wilkes D.E."/>
            <person name="Wang Y."/>
            <person name="Cai H."/>
            <person name="Collins K."/>
            <person name="Stewart B.A."/>
            <person name="Lee S.R."/>
            <person name="Wilamowska K."/>
            <person name="Weinberg Z."/>
            <person name="Ruzzo W.L."/>
            <person name="Wloga D."/>
            <person name="Gaertig J."/>
            <person name="Frankel J."/>
            <person name="Tsao C.-C."/>
            <person name="Gorovsky M.A."/>
            <person name="Keeling P.J."/>
            <person name="Waller R.F."/>
            <person name="Patron N.J."/>
            <person name="Cherry J.M."/>
            <person name="Stover N.A."/>
            <person name="Krieger C.J."/>
            <person name="del Toro C."/>
            <person name="Ryder H.F."/>
            <person name="Williamson S.C."/>
            <person name="Barbeau R.A."/>
            <person name="Hamilton E.P."/>
            <person name="Orias E."/>
        </authorList>
    </citation>
    <scope>NUCLEOTIDE SEQUENCE [LARGE SCALE GENOMIC DNA]</scope>
    <source>
        <strain evidence="5">SB210</strain>
    </source>
</reference>
<feature type="domain" description="Cyclic nucleotide-binding" evidence="3">
    <location>
        <begin position="138"/>
        <end position="190"/>
    </location>
</feature>